<dbReference type="PANTHER" id="PTHR42879">
    <property type="entry name" value="3-OXOACYL-(ACYL-CARRIER-PROTEIN) REDUCTASE"/>
    <property type="match status" value="1"/>
</dbReference>
<evidence type="ECO:0000313" key="3">
    <source>
        <dbReference type="Proteomes" id="UP000283458"/>
    </source>
</evidence>
<dbReference type="PANTHER" id="PTHR42879:SF2">
    <property type="entry name" value="3-OXOACYL-[ACYL-CARRIER-PROTEIN] REDUCTASE FABG"/>
    <property type="match status" value="1"/>
</dbReference>
<organism evidence="2 3">
    <name type="scientific">Azospirillum cavernae</name>
    <dbReference type="NCBI Taxonomy" id="2320860"/>
    <lineage>
        <taxon>Bacteria</taxon>
        <taxon>Pseudomonadati</taxon>
        <taxon>Pseudomonadota</taxon>
        <taxon>Alphaproteobacteria</taxon>
        <taxon>Rhodospirillales</taxon>
        <taxon>Azospirillaceae</taxon>
        <taxon>Azospirillum</taxon>
    </lineage>
</organism>
<dbReference type="FunFam" id="3.40.50.720:FF:000084">
    <property type="entry name" value="Short-chain dehydrogenase reductase"/>
    <property type="match status" value="1"/>
</dbReference>
<dbReference type="PRINTS" id="PR00081">
    <property type="entry name" value="GDHRDH"/>
</dbReference>
<evidence type="ECO:0000256" key="1">
    <source>
        <dbReference type="ARBA" id="ARBA00006484"/>
    </source>
</evidence>
<reference evidence="2 3" key="1">
    <citation type="submission" date="2018-09" db="EMBL/GenBank/DDBJ databases">
        <authorList>
            <person name="Zhu H."/>
        </authorList>
    </citation>
    <scope>NUCLEOTIDE SEQUENCE [LARGE SCALE GENOMIC DNA]</scope>
    <source>
        <strain evidence="2 3">K2W22B-5</strain>
    </source>
</reference>
<dbReference type="SUPFAM" id="SSF51735">
    <property type="entry name" value="NAD(P)-binding Rossmann-fold domains"/>
    <property type="match status" value="1"/>
</dbReference>
<dbReference type="InterPro" id="IPR020904">
    <property type="entry name" value="Sc_DH/Rdtase_CS"/>
</dbReference>
<keyword evidence="3" id="KW-1185">Reference proteome</keyword>
<dbReference type="PROSITE" id="PS00061">
    <property type="entry name" value="ADH_SHORT"/>
    <property type="match status" value="1"/>
</dbReference>
<dbReference type="PRINTS" id="PR00080">
    <property type="entry name" value="SDRFAMILY"/>
</dbReference>
<evidence type="ECO:0000313" key="2">
    <source>
        <dbReference type="EMBL" id="RJF81323.1"/>
    </source>
</evidence>
<dbReference type="CDD" id="cd05233">
    <property type="entry name" value="SDR_c"/>
    <property type="match status" value="1"/>
</dbReference>
<dbReference type="InterPro" id="IPR036291">
    <property type="entry name" value="NAD(P)-bd_dom_sf"/>
</dbReference>
<dbReference type="EMBL" id="QYUL01000002">
    <property type="protein sequence ID" value="RJF81323.1"/>
    <property type="molecule type" value="Genomic_DNA"/>
</dbReference>
<proteinExistence type="inferred from homology"/>
<dbReference type="Proteomes" id="UP000283458">
    <property type="component" value="Unassembled WGS sequence"/>
</dbReference>
<name>A0A418VW10_9PROT</name>
<dbReference type="GO" id="GO:0032787">
    <property type="term" value="P:monocarboxylic acid metabolic process"/>
    <property type="evidence" value="ECO:0007669"/>
    <property type="project" value="UniProtKB-ARBA"/>
</dbReference>
<dbReference type="Gene3D" id="3.40.50.720">
    <property type="entry name" value="NAD(P)-binding Rossmann-like Domain"/>
    <property type="match status" value="1"/>
</dbReference>
<dbReference type="InterPro" id="IPR050259">
    <property type="entry name" value="SDR"/>
</dbReference>
<accession>A0A418VW10</accession>
<dbReference type="Pfam" id="PF13561">
    <property type="entry name" value="adh_short_C2"/>
    <property type="match status" value="1"/>
</dbReference>
<protein>
    <submittedName>
        <fullName evidence="2">SDR family oxidoreductase</fullName>
    </submittedName>
</protein>
<comment type="caution">
    <text evidence="2">The sequence shown here is derived from an EMBL/GenBank/DDBJ whole genome shotgun (WGS) entry which is preliminary data.</text>
</comment>
<gene>
    <name evidence="2" type="ORF">D3877_14165</name>
</gene>
<dbReference type="AlphaFoldDB" id="A0A418VW10"/>
<sequence length="261" mass="26973">MTTIPAGGRRKDLDGLVALVTGGASGMGLEHARLMAARGARVAITDVSGLALEQAQERIVAEGGVVLPLIADNQSVGNARRAVADAERAFGRVDILVNNAGVSGKALPVADIDEAAFDRMFGTHVKGAFFFTQAVVPGMKERRFGRIINISSNFAMSGSAGASHYTGAKAALHGLTRAWAVEFAPWTITVNTVAPGLVETPLTLDSLGADEVARRAAQFPLGRIARADEVAFAVAWLAGPEAAMMTGQVVSPNGGISIIGI</sequence>
<comment type="similarity">
    <text evidence="1">Belongs to the short-chain dehydrogenases/reductases (SDR) family.</text>
</comment>
<dbReference type="RefSeq" id="WP_119831413.1">
    <property type="nucleotide sequence ID" value="NZ_QYUL01000002.1"/>
</dbReference>
<dbReference type="InterPro" id="IPR002347">
    <property type="entry name" value="SDR_fam"/>
</dbReference>